<dbReference type="Gene3D" id="3.40.50.150">
    <property type="entry name" value="Vaccinia Virus protein VP39"/>
    <property type="match status" value="1"/>
</dbReference>
<keyword evidence="1" id="KW-0808">Transferase</keyword>
<protein>
    <submittedName>
        <fullName evidence="1">Putative sugar O-methyltransferase</fullName>
    </submittedName>
</protein>
<dbReference type="InterPro" id="IPR030807">
    <property type="entry name" value="Methyltran_NanM"/>
</dbReference>
<dbReference type="Proteomes" id="UP000256845">
    <property type="component" value="Unassembled WGS sequence"/>
</dbReference>
<name>A0A3D9HMU6_9PROT</name>
<dbReference type="NCBIfam" id="TIGR04371">
    <property type="entry name" value="methyltran_NanM"/>
    <property type="match status" value="1"/>
</dbReference>
<dbReference type="RefSeq" id="WP_115936613.1">
    <property type="nucleotide sequence ID" value="NZ_QRDW01000004.1"/>
</dbReference>
<accession>A0A3D9HMU6</accession>
<sequence>MKLLEILRKTNPSYFRYRYKKLQAKYFRHRDRHLFTHACFNHPLINIPKRVIENEGPVDVFNDALMERVCRLYQSFSHTYETAGDIWQEIEARRRPYTDALLRDDYAEVRSFFLEILKGDLLEGMAHANGIVIDAGRNPYTADYFTLRLADTLLSLAEAMGTYPVHSFAQMDLQRYIDHLNPNLEKLVADIEQEIGFSLDMPQVGNPPIVRIGDHRLNPDPVQHAYTAHRIQQLLGNKANPTILEIGGGYGMTALMSHRAGLRNYTIIDLPYVSSFQLGYLGAVIGSDKIQVYGEKGEGLRREQYDIALGPPVAISAIPDRSIDLVVNVDSIPEMPVDVGADYLKEIKRVCRGQFLSMNQEARKQHINQVQTIVPELVKTVGGFKRTHRFRHWMEQGYVEEVYDLTSTD</sequence>
<comment type="caution">
    <text evidence="1">The sequence shown here is derived from an EMBL/GenBank/DDBJ whole genome shotgun (WGS) entry which is preliminary data.</text>
</comment>
<dbReference type="GO" id="GO:0032259">
    <property type="term" value="P:methylation"/>
    <property type="evidence" value="ECO:0007669"/>
    <property type="project" value="UniProtKB-KW"/>
</dbReference>
<dbReference type="GO" id="GO:0008168">
    <property type="term" value="F:methyltransferase activity"/>
    <property type="evidence" value="ECO:0007669"/>
    <property type="project" value="UniProtKB-KW"/>
</dbReference>
<dbReference type="EMBL" id="QRDW01000004">
    <property type="protein sequence ID" value="RED50814.1"/>
    <property type="molecule type" value="Genomic_DNA"/>
</dbReference>
<evidence type="ECO:0000313" key="2">
    <source>
        <dbReference type="Proteomes" id="UP000256845"/>
    </source>
</evidence>
<dbReference type="AlphaFoldDB" id="A0A3D9HMU6"/>
<keyword evidence="2" id="KW-1185">Reference proteome</keyword>
<proteinExistence type="predicted"/>
<dbReference type="OrthoDB" id="7261154at2"/>
<organism evidence="1 2">
    <name type="scientific">Aestuariispira insulae</name>
    <dbReference type="NCBI Taxonomy" id="1461337"/>
    <lineage>
        <taxon>Bacteria</taxon>
        <taxon>Pseudomonadati</taxon>
        <taxon>Pseudomonadota</taxon>
        <taxon>Alphaproteobacteria</taxon>
        <taxon>Rhodospirillales</taxon>
        <taxon>Kiloniellaceae</taxon>
        <taxon>Aestuariispira</taxon>
    </lineage>
</organism>
<keyword evidence="1" id="KW-0489">Methyltransferase</keyword>
<dbReference type="SUPFAM" id="SSF53335">
    <property type="entry name" value="S-adenosyl-L-methionine-dependent methyltransferases"/>
    <property type="match status" value="1"/>
</dbReference>
<dbReference type="InterPro" id="IPR029063">
    <property type="entry name" value="SAM-dependent_MTases_sf"/>
</dbReference>
<gene>
    <name evidence="1" type="ORF">DFP90_10486</name>
</gene>
<reference evidence="1 2" key="1">
    <citation type="submission" date="2018-07" db="EMBL/GenBank/DDBJ databases">
        <title>Genomic Encyclopedia of Type Strains, Phase III (KMG-III): the genomes of soil and plant-associated and newly described type strains.</title>
        <authorList>
            <person name="Whitman W."/>
        </authorList>
    </citation>
    <scope>NUCLEOTIDE SEQUENCE [LARGE SCALE GENOMIC DNA]</scope>
    <source>
        <strain evidence="1 2">CECT 8488</strain>
    </source>
</reference>
<evidence type="ECO:0000313" key="1">
    <source>
        <dbReference type="EMBL" id="RED50814.1"/>
    </source>
</evidence>